<sequence>MTTRRTFLGTCAAAGAVALTTAAPTTAAPATAVPRGRDHPGRPRLTNLDHLRFLLDDVPLVPSGTHTTYRIEEEPTALAPWTYADADGATFRRIGGGALDPATGYYSQGAFNADDIARAAVVLLRDWRASGDERSRDGAHEVLRALAYLQNDSGPDAGRVVLWQQVDGSLNPSAEPVELPDPSDSAESYWLARTVWAFGEGYAAFRRADAEFARFLLERLHLCLDALEAESLSRYGQWVTSDGVDLPAWLVVGGADATAEAMLGLVAVAREMPRERRFTRALDRYAEGVAAMGGASGAAWPFGAVLPWTGALGFWHAWGGAAPEALASAGRTRRRRDWVRAAIADAGTFTPLVLASGGPHNAWTPVPGEAQIAYGAHGRVAGVLAAADAGGGPGLDVLAGLAAGWFFGANTAGVRVYDPATGVTFDGVETDGRVNRNSGAESTIHGLLAMMLLDDRPEVAELATSVTGLVAHDGVSAVDAESARLSAGCTIVRPATGAWTGEGNLTGGGYVHVPAGEWVEFDVDAPAGTWALPIVWRTREDAGSARWEIVGGRRLGETLNGGTGDAGLTEVEGSLVPQLLGRPLPAGPLTVRVTSDGDLRLDALLLRPAVATAHYATTSGDAVLYAGSTERATTTPALAAGRGWAYDADGDRRGRVSGDRVRVAAGGFTITR</sequence>
<dbReference type="Gene3D" id="2.60.120.260">
    <property type="entry name" value="Galactose-binding domain-like"/>
    <property type="match status" value="1"/>
</dbReference>
<dbReference type="OrthoDB" id="7540161at2"/>
<evidence type="ECO:0000313" key="3">
    <source>
        <dbReference type="Proteomes" id="UP000007962"/>
    </source>
</evidence>
<dbReference type="AlphaFoldDB" id="C5BVD4"/>
<organism evidence="2 3">
    <name type="scientific">Beutenbergia cavernae (strain ATCC BAA-8 / DSM 12333 / CCUG 43141 / JCM 11478 / NBRC 16432 / NCIMB 13614 / HKI 0122)</name>
    <dbReference type="NCBI Taxonomy" id="471853"/>
    <lineage>
        <taxon>Bacteria</taxon>
        <taxon>Bacillati</taxon>
        <taxon>Actinomycetota</taxon>
        <taxon>Actinomycetes</taxon>
        <taxon>Micrococcales</taxon>
        <taxon>Beutenbergiaceae</taxon>
        <taxon>Beutenbergia</taxon>
    </lineage>
</organism>
<accession>C5BVD4</accession>
<dbReference type="STRING" id="471853.Bcav_2270"/>
<dbReference type="eggNOG" id="COG1331">
    <property type="taxonomic scope" value="Bacteria"/>
</dbReference>
<dbReference type="RefSeq" id="WP_015882761.1">
    <property type="nucleotide sequence ID" value="NC_012669.1"/>
</dbReference>
<evidence type="ECO:0000256" key="1">
    <source>
        <dbReference type="SAM" id="SignalP"/>
    </source>
</evidence>
<keyword evidence="1" id="KW-0732">Signal</keyword>
<reference evidence="2 3" key="1">
    <citation type="journal article" date="2009" name="Stand. Genomic Sci.">
        <title>Complete genome sequence of Beutenbergia cavernae type strain (HKI 0122).</title>
        <authorList>
            <person name="Land M."/>
            <person name="Pukall R."/>
            <person name="Abt B."/>
            <person name="Goker M."/>
            <person name="Rohde M."/>
            <person name="Glavina Del Rio T."/>
            <person name="Tice H."/>
            <person name="Copeland A."/>
            <person name="Cheng J.F."/>
            <person name="Lucas S."/>
            <person name="Chen F."/>
            <person name="Nolan M."/>
            <person name="Bruce D."/>
            <person name="Goodwin L."/>
            <person name="Pitluck S."/>
            <person name="Ivanova N."/>
            <person name="Mavromatis K."/>
            <person name="Ovchinnikova G."/>
            <person name="Pati A."/>
            <person name="Chen A."/>
            <person name="Palaniappan K."/>
            <person name="Hauser L."/>
            <person name="Chang Y.J."/>
            <person name="Jefferies C.C."/>
            <person name="Saunders E."/>
            <person name="Brettin T."/>
            <person name="Detter J.C."/>
            <person name="Han C."/>
            <person name="Chain P."/>
            <person name="Bristow J."/>
            <person name="Eisen J.A."/>
            <person name="Markowitz V."/>
            <person name="Hugenholtz P."/>
            <person name="Kyrpides N.C."/>
            <person name="Klenk H.P."/>
            <person name="Lapidus A."/>
        </authorList>
    </citation>
    <scope>NUCLEOTIDE SEQUENCE [LARGE SCALE GENOMIC DNA]</scope>
    <source>
        <strain evidence="3">ATCC BAA-8 / DSM 12333 / NBRC 16432</strain>
    </source>
</reference>
<proteinExistence type="predicted"/>
<dbReference type="Proteomes" id="UP000007962">
    <property type="component" value="Chromosome"/>
</dbReference>
<dbReference type="PROSITE" id="PS51318">
    <property type="entry name" value="TAT"/>
    <property type="match status" value="1"/>
</dbReference>
<protein>
    <submittedName>
        <fullName evidence="2">Uncharacterized protein</fullName>
    </submittedName>
</protein>
<dbReference type="EMBL" id="CP001618">
    <property type="protein sequence ID" value="ACQ80521.1"/>
    <property type="molecule type" value="Genomic_DNA"/>
</dbReference>
<dbReference type="HOGENOM" id="CLU_408654_0_0_11"/>
<evidence type="ECO:0000313" key="2">
    <source>
        <dbReference type="EMBL" id="ACQ80521.1"/>
    </source>
</evidence>
<dbReference type="InterPro" id="IPR006311">
    <property type="entry name" value="TAT_signal"/>
</dbReference>
<keyword evidence="3" id="KW-1185">Reference proteome</keyword>
<dbReference type="KEGG" id="bcv:Bcav_2270"/>
<gene>
    <name evidence="2" type="ordered locus">Bcav_2270</name>
</gene>
<name>C5BVD4_BEUC1</name>
<feature type="signal peptide" evidence="1">
    <location>
        <begin position="1"/>
        <end position="27"/>
    </location>
</feature>
<feature type="chain" id="PRO_5038374561" evidence="1">
    <location>
        <begin position="28"/>
        <end position="672"/>
    </location>
</feature>